<dbReference type="Pfam" id="PF04519">
    <property type="entry name" value="Bactofilin"/>
    <property type="match status" value="1"/>
</dbReference>
<reference evidence="2 3" key="1">
    <citation type="journal article" date="2009" name="PLoS Genet.">
        <title>Adaptations to submarine hydrothermal environments exemplified by the genome of Nautilia profundicola.</title>
        <authorList>
            <person name="Campbell B.J."/>
            <person name="Smith J.L."/>
            <person name="Hanson T.E."/>
            <person name="Klotz M.G."/>
            <person name="Stein L.Y."/>
            <person name="Lee C.K."/>
            <person name="Wu D."/>
            <person name="Robinson J.M."/>
            <person name="Khouri H.M."/>
            <person name="Eisen J.A."/>
            <person name="Cary S.C."/>
        </authorList>
    </citation>
    <scope>NUCLEOTIDE SEQUENCE [LARGE SCALE GENOMIC DNA]</scope>
    <source>
        <strain evidence="3">ATCC BAA-1463 / DSM 18972 / AmH</strain>
    </source>
</reference>
<dbReference type="PANTHER" id="PTHR35024">
    <property type="entry name" value="HYPOTHETICAL CYTOSOLIC PROTEIN"/>
    <property type="match status" value="1"/>
</dbReference>
<evidence type="ECO:0000313" key="2">
    <source>
        <dbReference type="EMBL" id="ACM93775.1"/>
    </source>
</evidence>
<proteinExistence type="inferred from homology"/>
<dbReference type="EMBL" id="CP001279">
    <property type="protein sequence ID" value="ACM93775.1"/>
    <property type="molecule type" value="Genomic_DNA"/>
</dbReference>
<sequence length="126" mass="13569">MGVFDKGDTGVNAKETTIISSKAKIIGNLILESNIHIDGEVKGKIESKVLVSIGKHGVVDGEIYAKKLVVKGKFIGKAECENIEILKNGVLNGDIVVTNLIIEEGAIFEGNCKKRGKKEEKSHPLK</sequence>
<dbReference type="OrthoDB" id="5327254at2"/>
<keyword evidence="3" id="KW-1185">Reference proteome</keyword>
<comment type="similarity">
    <text evidence="1">Belongs to the bactofilin family.</text>
</comment>
<dbReference type="HOGENOM" id="CLU_072799_6_5_7"/>
<dbReference type="STRING" id="598659.NAMH_1534"/>
<dbReference type="Proteomes" id="UP000000448">
    <property type="component" value="Chromosome"/>
</dbReference>
<dbReference type="InterPro" id="IPR007607">
    <property type="entry name" value="BacA/B"/>
</dbReference>
<evidence type="ECO:0008006" key="4">
    <source>
        <dbReference type="Google" id="ProtNLM"/>
    </source>
</evidence>
<organism evidence="2 3">
    <name type="scientific">Nautilia profundicola (strain ATCC BAA-1463 / DSM 18972 / AmH)</name>
    <dbReference type="NCBI Taxonomy" id="598659"/>
    <lineage>
        <taxon>Bacteria</taxon>
        <taxon>Pseudomonadati</taxon>
        <taxon>Campylobacterota</taxon>
        <taxon>Epsilonproteobacteria</taxon>
        <taxon>Nautiliales</taxon>
        <taxon>Nautiliaceae</taxon>
        <taxon>Nautilia</taxon>
    </lineage>
</organism>
<evidence type="ECO:0000256" key="1">
    <source>
        <dbReference type="ARBA" id="ARBA00044755"/>
    </source>
</evidence>
<dbReference type="AlphaFoldDB" id="B9L6D6"/>
<accession>B9L6D6</accession>
<dbReference type="RefSeq" id="WP_015902827.1">
    <property type="nucleotide sequence ID" value="NC_012115.1"/>
</dbReference>
<dbReference type="KEGG" id="nam:NAMH_1534"/>
<evidence type="ECO:0000313" key="3">
    <source>
        <dbReference type="Proteomes" id="UP000000448"/>
    </source>
</evidence>
<protein>
    <recommendedName>
        <fullName evidence="4">Integral membrane protein CcmA involved in cell shape determination</fullName>
    </recommendedName>
</protein>
<name>B9L6D6_NAUPA</name>
<dbReference type="eggNOG" id="COG1664">
    <property type="taxonomic scope" value="Bacteria"/>
</dbReference>
<gene>
    <name evidence="2" type="ordered locus">NAMH_1534</name>
</gene>
<dbReference type="PANTHER" id="PTHR35024:SF4">
    <property type="entry name" value="POLYMER-FORMING CYTOSKELETAL PROTEIN"/>
    <property type="match status" value="1"/>
</dbReference>